<name>A0A1V5MFP3_UNCT6</name>
<dbReference type="GO" id="GO:0016811">
    <property type="term" value="F:hydrolase activity, acting on carbon-nitrogen (but not peptide) bonds, in linear amides"/>
    <property type="evidence" value="ECO:0007669"/>
    <property type="project" value="TreeGrafter"/>
</dbReference>
<evidence type="ECO:0000256" key="1">
    <source>
        <dbReference type="ARBA" id="ARBA00001947"/>
    </source>
</evidence>
<gene>
    <name evidence="6" type="ORF">BWY73_00948</name>
</gene>
<dbReference type="InterPro" id="IPR003785">
    <property type="entry name" value="Creatininase/forma_Hydrolase"/>
</dbReference>
<dbReference type="PANTHER" id="PTHR35005:SF1">
    <property type="entry name" value="2-AMINO-5-FORMYLAMINO-6-RIBOSYLAMINOPYRIMIDIN-4(3H)-ONE 5'-MONOPHOSPHATE DEFORMYLASE"/>
    <property type="match status" value="1"/>
</dbReference>
<dbReference type="GO" id="GO:0009231">
    <property type="term" value="P:riboflavin biosynthetic process"/>
    <property type="evidence" value="ECO:0007669"/>
    <property type="project" value="TreeGrafter"/>
</dbReference>
<comment type="similarity">
    <text evidence="5">Belongs to the creatininase superfamily.</text>
</comment>
<keyword evidence="2" id="KW-0479">Metal-binding</keyword>
<dbReference type="Pfam" id="PF02633">
    <property type="entry name" value="Creatininase"/>
    <property type="match status" value="1"/>
</dbReference>
<dbReference type="Proteomes" id="UP000485484">
    <property type="component" value="Unassembled WGS sequence"/>
</dbReference>
<dbReference type="GO" id="GO:0046872">
    <property type="term" value="F:metal ion binding"/>
    <property type="evidence" value="ECO:0007669"/>
    <property type="project" value="UniProtKB-KW"/>
</dbReference>
<accession>A0A1V5MFP3</accession>
<protein>
    <submittedName>
        <fullName evidence="6">Creatinine amidohydrolase</fullName>
    </submittedName>
</protein>
<keyword evidence="4" id="KW-0862">Zinc</keyword>
<comment type="caution">
    <text evidence="6">The sequence shown here is derived from an EMBL/GenBank/DDBJ whole genome shotgun (WGS) entry which is preliminary data.</text>
</comment>
<sequence>MKKCVEVPYLRPAEILAAREKTSLIFLPVAPLEWHGPHLPLGTDPLNAYQNALFLARELDGLVMPPLFIGTERERRPEMLKSIGFKPSDYVVGMDFPKNSLPSQYFKEEVFALVLRNQLKLLADDWRFRRIVIANGHGAENQIAVIQRLKKEFEGTRPVRVLLMMPLVNFPGDNKWSHATLEETNATLFHYPESVDLKALPAGKKPLKNLDWAIIDDLTFRGRPAPGFTVRPEEDPRRATPAQAKKQVLRTRANCLRQVRDWLAREAAKA</sequence>
<keyword evidence="3 6" id="KW-0378">Hydrolase</keyword>
<proteinExistence type="inferred from homology"/>
<dbReference type="Gene3D" id="3.40.50.10310">
    <property type="entry name" value="Creatininase"/>
    <property type="match status" value="1"/>
</dbReference>
<dbReference type="PANTHER" id="PTHR35005">
    <property type="entry name" value="3-DEHYDRO-SCYLLO-INOSOSE HYDROLASE"/>
    <property type="match status" value="1"/>
</dbReference>
<dbReference type="SUPFAM" id="SSF102215">
    <property type="entry name" value="Creatininase"/>
    <property type="match status" value="1"/>
</dbReference>
<dbReference type="AlphaFoldDB" id="A0A1V5MFP3"/>
<comment type="cofactor">
    <cofactor evidence="1">
        <name>Zn(2+)</name>
        <dbReference type="ChEBI" id="CHEBI:29105"/>
    </cofactor>
</comment>
<organism evidence="6">
    <name type="scientific">candidate division TA06 bacterium ADurb.Bin417</name>
    <dbReference type="NCBI Taxonomy" id="1852828"/>
    <lineage>
        <taxon>Bacteria</taxon>
        <taxon>Bacteria division TA06</taxon>
    </lineage>
</organism>
<evidence type="ECO:0000256" key="5">
    <source>
        <dbReference type="ARBA" id="ARBA00024029"/>
    </source>
</evidence>
<reference evidence="6" key="1">
    <citation type="submission" date="2017-02" db="EMBL/GenBank/DDBJ databases">
        <title>Delving into the versatile metabolic prowess of the omnipresent phylum Bacteroidetes.</title>
        <authorList>
            <person name="Nobu M.K."/>
            <person name="Mei R."/>
            <person name="Narihiro T."/>
            <person name="Kuroda K."/>
            <person name="Liu W.-T."/>
        </authorList>
    </citation>
    <scope>NUCLEOTIDE SEQUENCE</scope>
    <source>
        <strain evidence="6">ADurb.Bin417</strain>
    </source>
</reference>
<evidence type="ECO:0000313" key="6">
    <source>
        <dbReference type="EMBL" id="OPZ92016.1"/>
    </source>
</evidence>
<evidence type="ECO:0000256" key="4">
    <source>
        <dbReference type="ARBA" id="ARBA00022833"/>
    </source>
</evidence>
<dbReference type="EMBL" id="MWAK01000135">
    <property type="protein sequence ID" value="OPZ92016.1"/>
    <property type="molecule type" value="Genomic_DNA"/>
</dbReference>
<dbReference type="InterPro" id="IPR024087">
    <property type="entry name" value="Creatininase-like_sf"/>
</dbReference>
<evidence type="ECO:0000256" key="2">
    <source>
        <dbReference type="ARBA" id="ARBA00022723"/>
    </source>
</evidence>
<evidence type="ECO:0000256" key="3">
    <source>
        <dbReference type="ARBA" id="ARBA00022801"/>
    </source>
</evidence>